<dbReference type="InterPro" id="IPR029058">
    <property type="entry name" value="AB_hydrolase_fold"/>
</dbReference>
<dbReference type="EMBL" id="CABWKH010000026">
    <property type="protein sequence ID" value="VWQ38045.1"/>
    <property type="molecule type" value="Genomic_DNA"/>
</dbReference>
<dbReference type="GO" id="GO:0008236">
    <property type="term" value="F:serine-type peptidase activity"/>
    <property type="evidence" value="ECO:0007669"/>
    <property type="project" value="InterPro"/>
</dbReference>
<dbReference type="Pfam" id="PF00326">
    <property type="entry name" value="Peptidase_S9"/>
    <property type="match status" value="1"/>
</dbReference>
<proteinExistence type="predicted"/>
<reference evidence="3 4" key="1">
    <citation type="submission" date="2019-10" db="EMBL/GenBank/DDBJ databases">
        <authorList>
            <consortium name="Melissa Lawson"/>
            <person name="O'neill I."/>
        </authorList>
    </citation>
    <scope>NUCLEOTIDE SEQUENCE [LARGE SCALE GENOMIC DNA]</scope>
    <source>
        <strain evidence="3">LH_23</strain>
    </source>
</reference>
<name>A0A8U0LN18_BIFLI</name>
<sequence length="299" mass="33229">MKRILIAITGFVCALALMICGVSVLSGFSTASEEKGLSASGSGREVTTRDHGASSGWTFSEGTGEYRGFVLDNVLRSSTQGNIHFNLYVPDSYDGTKPYALFVTLPGYQGLHFQGVGINLRTEEFGFVAQDYNRNMIIAAPQLDDWGDTSAKQTIELTEYLLDVYNIDRNKVYGEGYSGGGETMSRVMGMRPELFSAYLQCASQFDGDIEVLAKARTPVRLVVGAHDEYYRAQPSRETYDRLHALYRDQGLTDIQIDRILVLDVRPDSYFSSQDISNQHGRGGHLFANDSDIMGWLFNR</sequence>
<dbReference type="GO" id="GO:0006508">
    <property type="term" value="P:proteolysis"/>
    <property type="evidence" value="ECO:0007669"/>
    <property type="project" value="InterPro"/>
</dbReference>
<evidence type="ECO:0000313" key="3">
    <source>
        <dbReference type="EMBL" id="VWQ38045.1"/>
    </source>
</evidence>
<protein>
    <submittedName>
        <fullName evidence="3">Prolyl oligopeptidase family protein</fullName>
    </submittedName>
</protein>
<evidence type="ECO:0000259" key="2">
    <source>
        <dbReference type="Pfam" id="PF00326"/>
    </source>
</evidence>
<comment type="caution">
    <text evidence="3">The sequence shown here is derived from an EMBL/GenBank/DDBJ whole genome shotgun (WGS) entry which is preliminary data.</text>
</comment>
<dbReference type="AlphaFoldDB" id="A0A8U0LN18"/>
<gene>
    <name evidence="3" type="ORF">BIFLH23_02003</name>
</gene>
<dbReference type="Gene3D" id="3.40.50.1820">
    <property type="entry name" value="alpha/beta hydrolase"/>
    <property type="match status" value="1"/>
</dbReference>
<dbReference type="SUPFAM" id="SSF53474">
    <property type="entry name" value="alpha/beta-Hydrolases"/>
    <property type="match status" value="1"/>
</dbReference>
<feature type="region of interest" description="Disordered" evidence="1">
    <location>
        <begin position="34"/>
        <end position="56"/>
    </location>
</feature>
<feature type="domain" description="Peptidase S9 prolyl oligopeptidase catalytic" evidence="2">
    <location>
        <begin position="145"/>
        <end position="202"/>
    </location>
</feature>
<accession>A0A8U0LN18</accession>
<evidence type="ECO:0000256" key="1">
    <source>
        <dbReference type="SAM" id="MobiDB-lite"/>
    </source>
</evidence>
<dbReference type="Proteomes" id="UP000494246">
    <property type="component" value="Unassembled WGS sequence"/>
</dbReference>
<evidence type="ECO:0000313" key="4">
    <source>
        <dbReference type="Proteomes" id="UP000494246"/>
    </source>
</evidence>
<organism evidence="3 4">
    <name type="scientific">Bifidobacterium longum subsp. infantis</name>
    <dbReference type="NCBI Taxonomy" id="1682"/>
    <lineage>
        <taxon>Bacteria</taxon>
        <taxon>Bacillati</taxon>
        <taxon>Actinomycetota</taxon>
        <taxon>Actinomycetes</taxon>
        <taxon>Bifidobacteriales</taxon>
        <taxon>Bifidobacteriaceae</taxon>
        <taxon>Bifidobacterium</taxon>
    </lineage>
</organism>
<dbReference type="InterPro" id="IPR001375">
    <property type="entry name" value="Peptidase_S9_cat"/>
</dbReference>